<evidence type="ECO:0000313" key="5">
    <source>
        <dbReference type="Proteomes" id="UP000316217"/>
    </source>
</evidence>
<keyword evidence="1" id="KW-0472">Membrane</keyword>
<gene>
    <name evidence="2" type="ORF">D6D85_01195</name>
    <name evidence="3" type="ORF">EF810_01160</name>
</gene>
<feature type="transmembrane region" description="Helical" evidence="1">
    <location>
        <begin position="34"/>
        <end position="51"/>
    </location>
</feature>
<proteinExistence type="predicted"/>
<keyword evidence="1" id="KW-1133">Transmembrane helix</keyword>
<reference evidence="2 4" key="1">
    <citation type="submission" date="2018-10" db="EMBL/GenBank/DDBJ databases">
        <title>Co-occurring genomic capacity for anaerobic methane metabolism and dissimilatory sulfite reduction discovered in the Korarchaeota.</title>
        <authorList>
            <person name="Mckay L.J."/>
            <person name="Dlakic M."/>
            <person name="Fields M.W."/>
            <person name="Delmont T.O."/>
            <person name="Eren A.M."/>
            <person name="Jay Z.J."/>
            <person name="Klingelsmith K.B."/>
            <person name="Rusch D.B."/>
            <person name="Inskeep W.P."/>
        </authorList>
    </citation>
    <scope>NUCLEOTIDE SEQUENCE [LARGE SCALE GENOMIC DNA]</scope>
    <source>
        <strain evidence="2 4">MDKW</strain>
    </source>
</reference>
<keyword evidence="4" id="KW-1185">Reference proteome</keyword>
<keyword evidence="1" id="KW-0812">Transmembrane</keyword>
<evidence type="ECO:0000256" key="1">
    <source>
        <dbReference type="SAM" id="Phobius"/>
    </source>
</evidence>
<dbReference type="Proteomes" id="UP000277582">
    <property type="component" value="Unassembled WGS sequence"/>
</dbReference>
<evidence type="ECO:0000313" key="2">
    <source>
        <dbReference type="EMBL" id="RSN78328.1"/>
    </source>
</evidence>
<evidence type="ECO:0000313" key="3">
    <source>
        <dbReference type="EMBL" id="RZN63259.1"/>
    </source>
</evidence>
<dbReference type="AlphaFoldDB" id="A0A3R9PNR9"/>
<dbReference type="RefSeq" id="WP_125670224.1">
    <property type="nucleotide sequence ID" value="NZ_RCOS01000021.1"/>
</dbReference>
<comment type="caution">
    <text evidence="2">The sequence shown here is derived from an EMBL/GenBank/DDBJ whole genome shotgun (WGS) entry which is preliminary data.</text>
</comment>
<evidence type="ECO:0000313" key="4">
    <source>
        <dbReference type="Proteomes" id="UP000277582"/>
    </source>
</evidence>
<sequence length="81" mass="9019">MDISWITEAVVNLIKQAFDFVSSLPQKLGLPADLTELYIWAIILLGIYAIAEGAKKVFMVLGLIALVLAVIRTFIYLWVGH</sequence>
<accession>A0A3R9PNR9</accession>
<dbReference type="EMBL" id="RCOS01000021">
    <property type="protein sequence ID" value="RSN78328.1"/>
    <property type="molecule type" value="Genomic_DNA"/>
</dbReference>
<protein>
    <submittedName>
        <fullName evidence="2">Uncharacterized protein</fullName>
    </submittedName>
</protein>
<reference evidence="3 5" key="2">
    <citation type="journal article" date="2019" name="Nat. Microbiol.">
        <title>Wide diversity of methane and short-chain alkane metabolisms in uncultured archaea.</title>
        <authorList>
            <person name="Borrel G."/>
            <person name="Adam P.S."/>
            <person name="McKay L.J."/>
            <person name="Chen L.X."/>
            <person name="Sierra-Garcia I.N."/>
            <person name="Sieber C.M."/>
            <person name="Letourneur Q."/>
            <person name="Ghozlane A."/>
            <person name="Andersen G.L."/>
            <person name="Li W.J."/>
            <person name="Hallam S.J."/>
            <person name="Muyzer G."/>
            <person name="de Oliveira V.M."/>
            <person name="Inskeep W.P."/>
            <person name="Banfield J.F."/>
            <person name="Gribaldo S."/>
        </authorList>
    </citation>
    <scope>NUCLEOTIDE SEQUENCE [LARGE SCALE GENOMIC DNA]</scope>
    <source>
        <strain evidence="3">NM4</strain>
    </source>
</reference>
<dbReference type="Proteomes" id="UP000316217">
    <property type="component" value="Unassembled WGS sequence"/>
</dbReference>
<organism evidence="2 4">
    <name type="scientific">Candidatus Methanodesulfokora washburnensis</name>
    <dbReference type="NCBI Taxonomy" id="2478471"/>
    <lineage>
        <taxon>Archaea</taxon>
        <taxon>Thermoproteota</taxon>
        <taxon>Candidatus Korarchaeia</taxon>
        <taxon>Candidatus Korarchaeia incertae sedis</taxon>
        <taxon>Candidatus Methanodesulfokora</taxon>
    </lineage>
</organism>
<dbReference type="EMBL" id="RXII01000020">
    <property type="protein sequence ID" value="RZN63259.1"/>
    <property type="molecule type" value="Genomic_DNA"/>
</dbReference>
<feature type="transmembrane region" description="Helical" evidence="1">
    <location>
        <begin position="58"/>
        <end position="79"/>
    </location>
</feature>
<name>A0A3R9PNR9_9CREN</name>